<dbReference type="EMBL" id="JASJOT010000020">
    <property type="protein sequence ID" value="MDJ1496253.1"/>
    <property type="molecule type" value="Genomic_DNA"/>
</dbReference>
<name>A0ABT7CR94_9BACT</name>
<dbReference type="Pfam" id="PF10823">
    <property type="entry name" value="DUF2568"/>
    <property type="match status" value="1"/>
</dbReference>
<reference evidence="2 3" key="1">
    <citation type="submission" date="2023-05" db="EMBL/GenBank/DDBJ databases">
        <authorList>
            <person name="Zhang X."/>
        </authorList>
    </citation>
    <scope>NUCLEOTIDE SEQUENCE [LARGE SCALE GENOMIC DNA]</scope>
    <source>
        <strain evidence="2 3">DM2B3-1</strain>
    </source>
</reference>
<gene>
    <name evidence="2" type="ORF">QNI19_25165</name>
</gene>
<keyword evidence="1" id="KW-0472">Membrane</keyword>
<feature type="transmembrane region" description="Helical" evidence="1">
    <location>
        <begin position="35"/>
        <end position="56"/>
    </location>
</feature>
<feature type="transmembrane region" description="Helical" evidence="1">
    <location>
        <begin position="12"/>
        <end position="29"/>
    </location>
</feature>
<sequence>MLELLKGLNKIVYFLLELSMLAALGYTGFQSSQTFWKYILAIGLPLIAVIIWGIYLAPRSEHRLPIPYRAIVALALFGMTTFLLYRTQHFRLAIVFGLVACICQGLAYWWKQ</sequence>
<organism evidence="2 3">
    <name type="scientific">Xanthocytophaga flava</name>
    <dbReference type="NCBI Taxonomy" id="3048013"/>
    <lineage>
        <taxon>Bacteria</taxon>
        <taxon>Pseudomonadati</taxon>
        <taxon>Bacteroidota</taxon>
        <taxon>Cytophagia</taxon>
        <taxon>Cytophagales</taxon>
        <taxon>Rhodocytophagaceae</taxon>
        <taxon>Xanthocytophaga</taxon>
    </lineage>
</organism>
<keyword evidence="1" id="KW-1133">Transmembrane helix</keyword>
<proteinExistence type="predicted"/>
<keyword evidence="1" id="KW-0812">Transmembrane</keyword>
<evidence type="ECO:0000313" key="3">
    <source>
        <dbReference type="Proteomes" id="UP001228581"/>
    </source>
</evidence>
<comment type="caution">
    <text evidence="2">The sequence shown here is derived from an EMBL/GenBank/DDBJ whole genome shotgun (WGS) entry which is preliminary data.</text>
</comment>
<evidence type="ECO:0000313" key="2">
    <source>
        <dbReference type="EMBL" id="MDJ1496253.1"/>
    </source>
</evidence>
<feature type="transmembrane region" description="Helical" evidence="1">
    <location>
        <begin position="68"/>
        <end position="85"/>
    </location>
</feature>
<keyword evidence="3" id="KW-1185">Reference proteome</keyword>
<accession>A0ABT7CR94</accession>
<feature type="transmembrane region" description="Helical" evidence="1">
    <location>
        <begin position="91"/>
        <end position="110"/>
    </location>
</feature>
<protein>
    <submittedName>
        <fullName evidence="2">YrdB family protein</fullName>
    </submittedName>
</protein>
<dbReference type="Proteomes" id="UP001228581">
    <property type="component" value="Unassembled WGS sequence"/>
</dbReference>
<dbReference type="InterPro" id="IPR021214">
    <property type="entry name" value="DUF2568"/>
</dbReference>
<dbReference type="RefSeq" id="WP_314000912.1">
    <property type="nucleotide sequence ID" value="NZ_JASJOR010000002.1"/>
</dbReference>
<evidence type="ECO:0000256" key="1">
    <source>
        <dbReference type="SAM" id="Phobius"/>
    </source>
</evidence>